<keyword evidence="2" id="KW-1185">Reference proteome</keyword>
<protein>
    <submittedName>
        <fullName evidence="1">Uncharacterized protein</fullName>
    </submittedName>
</protein>
<evidence type="ECO:0000313" key="2">
    <source>
        <dbReference type="Proteomes" id="UP001163603"/>
    </source>
</evidence>
<proteinExistence type="predicted"/>
<accession>A0ACC0XZN6</accession>
<organism evidence="1 2">
    <name type="scientific">Pistacia integerrima</name>
    <dbReference type="NCBI Taxonomy" id="434235"/>
    <lineage>
        <taxon>Eukaryota</taxon>
        <taxon>Viridiplantae</taxon>
        <taxon>Streptophyta</taxon>
        <taxon>Embryophyta</taxon>
        <taxon>Tracheophyta</taxon>
        <taxon>Spermatophyta</taxon>
        <taxon>Magnoliopsida</taxon>
        <taxon>eudicotyledons</taxon>
        <taxon>Gunneridae</taxon>
        <taxon>Pentapetalae</taxon>
        <taxon>rosids</taxon>
        <taxon>malvids</taxon>
        <taxon>Sapindales</taxon>
        <taxon>Anacardiaceae</taxon>
        <taxon>Pistacia</taxon>
    </lineage>
</organism>
<gene>
    <name evidence="1" type="ORF">Pint_36699</name>
</gene>
<name>A0ACC0XZN6_9ROSI</name>
<dbReference type="Proteomes" id="UP001163603">
    <property type="component" value="Chromosome 9"/>
</dbReference>
<dbReference type="EMBL" id="CM047744">
    <property type="protein sequence ID" value="KAJ0027410.1"/>
    <property type="molecule type" value="Genomic_DNA"/>
</dbReference>
<reference evidence="2" key="1">
    <citation type="journal article" date="2023" name="G3 (Bethesda)">
        <title>Genome assembly and association tests identify interacting loci associated with vigor, precocity, and sex in interspecific pistachio rootstocks.</title>
        <authorList>
            <person name="Palmer W."/>
            <person name="Jacygrad E."/>
            <person name="Sagayaradj S."/>
            <person name="Cavanaugh K."/>
            <person name="Han R."/>
            <person name="Bertier L."/>
            <person name="Beede B."/>
            <person name="Kafkas S."/>
            <person name="Golino D."/>
            <person name="Preece J."/>
            <person name="Michelmore R."/>
        </authorList>
    </citation>
    <scope>NUCLEOTIDE SEQUENCE [LARGE SCALE GENOMIC DNA]</scope>
</reference>
<evidence type="ECO:0000313" key="1">
    <source>
        <dbReference type="EMBL" id="KAJ0027410.1"/>
    </source>
</evidence>
<comment type="caution">
    <text evidence="1">The sequence shown here is derived from an EMBL/GenBank/DDBJ whole genome shotgun (WGS) entry which is preliminary data.</text>
</comment>
<sequence length="72" mass="7971">MQLTIHNIQDLEYNCQLNWLAWGFGGFGALGHFVYHRGLFPRLVEGSWNGKIRHIATSGTHTAAIAELGCSS</sequence>